<sequence length="43" mass="5171">MLILILVLIWYRSMLVYLMFSVHQHSYCIGLSTAWVAWENLQK</sequence>
<organism evidence="1">
    <name type="scientific">Anguilla anguilla</name>
    <name type="common">European freshwater eel</name>
    <name type="synonym">Muraena anguilla</name>
    <dbReference type="NCBI Taxonomy" id="7936"/>
    <lineage>
        <taxon>Eukaryota</taxon>
        <taxon>Metazoa</taxon>
        <taxon>Chordata</taxon>
        <taxon>Craniata</taxon>
        <taxon>Vertebrata</taxon>
        <taxon>Euteleostomi</taxon>
        <taxon>Actinopterygii</taxon>
        <taxon>Neopterygii</taxon>
        <taxon>Teleostei</taxon>
        <taxon>Anguilliformes</taxon>
        <taxon>Anguillidae</taxon>
        <taxon>Anguilla</taxon>
    </lineage>
</organism>
<accession>A0A0E9UC84</accession>
<reference evidence="1" key="2">
    <citation type="journal article" date="2015" name="Fish Shellfish Immunol.">
        <title>Early steps in the European eel (Anguilla anguilla)-Vibrio vulnificus interaction in the gills: Role of the RtxA13 toxin.</title>
        <authorList>
            <person name="Callol A."/>
            <person name="Pajuelo D."/>
            <person name="Ebbesson L."/>
            <person name="Teles M."/>
            <person name="MacKenzie S."/>
            <person name="Amaro C."/>
        </authorList>
    </citation>
    <scope>NUCLEOTIDE SEQUENCE</scope>
</reference>
<dbReference type="AlphaFoldDB" id="A0A0E9UC84"/>
<evidence type="ECO:0000313" key="1">
    <source>
        <dbReference type="EMBL" id="JAH62578.1"/>
    </source>
</evidence>
<dbReference type="EMBL" id="GBXM01045999">
    <property type="protein sequence ID" value="JAH62578.1"/>
    <property type="molecule type" value="Transcribed_RNA"/>
</dbReference>
<protein>
    <submittedName>
        <fullName evidence="1">Uncharacterized protein</fullName>
    </submittedName>
</protein>
<proteinExistence type="predicted"/>
<reference evidence="1" key="1">
    <citation type="submission" date="2014-11" db="EMBL/GenBank/DDBJ databases">
        <authorList>
            <person name="Amaro Gonzalez C."/>
        </authorList>
    </citation>
    <scope>NUCLEOTIDE SEQUENCE</scope>
</reference>
<name>A0A0E9UC84_ANGAN</name>